<accession>A0A847U927</accession>
<organism evidence="2 3">
    <name type="scientific">Haloarcula argentinensis</name>
    <dbReference type="NCBI Taxonomy" id="43776"/>
    <lineage>
        <taxon>Archaea</taxon>
        <taxon>Methanobacteriati</taxon>
        <taxon>Methanobacteriota</taxon>
        <taxon>Stenosarchaea group</taxon>
        <taxon>Halobacteria</taxon>
        <taxon>Halobacteriales</taxon>
        <taxon>Haloarculaceae</taxon>
        <taxon>Haloarcula</taxon>
    </lineage>
</organism>
<dbReference type="EMBL" id="WOWA01000009">
    <property type="protein sequence ID" value="NLV14772.1"/>
    <property type="molecule type" value="Genomic_DNA"/>
</dbReference>
<keyword evidence="1" id="KW-0472">Membrane</keyword>
<dbReference type="RefSeq" id="WP_170098154.1">
    <property type="nucleotide sequence ID" value="NZ_WOWA01000009.1"/>
</dbReference>
<reference evidence="2" key="1">
    <citation type="submission" date="2019-12" db="EMBL/GenBank/DDBJ databases">
        <title>Whole genome sequencing of Haloarcula argentinensis strain pws5.</title>
        <authorList>
            <person name="Verma D.K."/>
            <person name="Gopal K."/>
            <person name="Prasad E.S."/>
        </authorList>
    </citation>
    <scope>NUCLEOTIDE SEQUENCE</scope>
    <source>
        <strain evidence="2">Pws5</strain>
    </source>
</reference>
<name>A0A847U927_HALAR</name>
<sequence>MTETAARQKDIMVMIVGLQLSIIGAAIDELIFLLAVGPLFTFAVYTNELRRR</sequence>
<dbReference type="Proteomes" id="UP000641625">
    <property type="component" value="Unassembled WGS sequence"/>
</dbReference>
<keyword evidence="1" id="KW-0812">Transmembrane</keyword>
<evidence type="ECO:0000313" key="3">
    <source>
        <dbReference type="Proteomes" id="UP000641625"/>
    </source>
</evidence>
<protein>
    <submittedName>
        <fullName evidence="2">Uncharacterized protein</fullName>
    </submittedName>
</protein>
<proteinExistence type="predicted"/>
<comment type="caution">
    <text evidence="2">The sequence shown here is derived from an EMBL/GenBank/DDBJ whole genome shotgun (WGS) entry which is preliminary data.</text>
</comment>
<evidence type="ECO:0000256" key="1">
    <source>
        <dbReference type="SAM" id="Phobius"/>
    </source>
</evidence>
<evidence type="ECO:0000313" key="2">
    <source>
        <dbReference type="EMBL" id="NLV14772.1"/>
    </source>
</evidence>
<gene>
    <name evidence="2" type="ORF">GOC77_16010</name>
</gene>
<feature type="transmembrane region" description="Helical" evidence="1">
    <location>
        <begin position="20"/>
        <end position="45"/>
    </location>
</feature>
<keyword evidence="1" id="KW-1133">Transmembrane helix</keyword>
<dbReference type="AlphaFoldDB" id="A0A847U927"/>